<accession>A0A0U5FYP0</accession>
<evidence type="ECO:0008006" key="3">
    <source>
        <dbReference type="Google" id="ProtNLM"/>
    </source>
</evidence>
<name>A0A0U5FYP0_ASPCI</name>
<dbReference type="EMBL" id="CDMC01000004">
    <property type="protein sequence ID" value="CEL03895.1"/>
    <property type="molecule type" value="Genomic_DNA"/>
</dbReference>
<reference evidence="2" key="1">
    <citation type="journal article" date="2016" name="Genome Announc.">
        <title>Draft genome sequences of fungus Aspergillus calidoustus.</title>
        <authorList>
            <person name="Horn F."/>
            <person name="Linde J."/>
            <person name="Mattern D.J."/>
            <person name="Walther G."/>
            <person name="Guthke R."/>
            <person name="Scherlach K."/>
            <person name="Martin K."/>
            <person name="Brakhage A.A."/>
            <person name="Petzke L."/>
            <person name="Valiante V."/>
        </authorList>
    </citation>
    <scope>NUCLEOTIDE SEQUENCE [LARGE SCALE GENOMIC DNA]</scope>
    <source>
        <strain evidence="2">SF006504</strain>
    </source>
</reference>
<dbReference type="AlphaFoldDB" id="A0A0U5FYP0"/>
<evidence type="ECO:0000313" key="2">
    <source>
        <dbReference type="Proteomes" id="UP000054771"/>
    </source>
</evidence>
<dbReference type="STRING" id="454130.A0A0U5FYP0"/>
<dbReference type="PANTHER" id="PTHR37540">
    <property type="entry name" value="TRANSCRIPTION FACTOR (ACR-2), PUTATIVE-RELATED-RELATED"/>
    <property type="match status" value="1"/>
</dbReference>
<dbReference type="Proteomes" id="UP000054771">
    <property type="component" value="Unassembled WGS sequence"/>
</dbReference>
<proteinExistence type="predicted"/>
<protein>
    <recommendedName>
        <fullName evidence="3">Transcription factor domain-containing protein</fullName>
    </recommendedName>
</protein>
<gene>
    <name evidence="1" type="ORF">ASPCAL05033</name>
</gene>
<dbReference type="OrthoDB" id="4158087at2759"/>
<keyword evidence="2" id="KW-1185">Reference proteome</keyword>
<dbReference type="OMA" id="NIDIHAR"/>
<organism evidence="1 2">
    <name type="scientific">Aspergillus calidoustus</name>
    <dbReference type="NCBI Taxonomy" id="454130"/>
    <lineage>
        <taxon>Eukaryota</taxon>
        <taxon>Fungi</taxon>
        <taxon>Dikarya</taxon>
        <taxon>Ascomycota</taxon>
        <taxon>Pezizomycotina</taxon>
        <taxon>Eurotiomycetes</taxon>
        <taxon>Eurotiomycetidae</taxon>
        <taxon>Eurotiales</taxon>
        <taxon>Aspergillaceae</taxon>
        <taxon>Aspergillus</taxon>
        <taxon>Aspergillus subgen. Nidulantes</taxon>
    </lineage>
</organism>
<sequence length="256" mass="29073">MHMASDASVEAKIRIFYFLRFFRHVIHPIELFVDYDISATSWLRWIFADPAYQQCFLFMYFATADITQQRPPTPATLYHMQRTIRLLNESLSSPHRMVAVRDSTVAVVIILTISSCMMGDGSGASAHIAGLQQIIRVRGGLRTFGSDAKLFMKLGRVYLVYALHTGSHGGRLCTYPAAYSPRYYDLGAPEIPTSCVNPSVFGDADPRILTLFRELQYYTCIINSAHLAKHRRPADEFHNTICSFQYRLLQLQGAFD</sequence>
<evidence type="ECO:0000313" key="1">
    <source>
        <dbReference type="EMBL" id="CEL03895.1"/>
    </source>
</evidence>